<evidence type="ECO:0000256" key="1">
    <source>
        <dbReference type="ARBA" id="ARBA00004141"/>
    </source>
</evidence>
<feature type="transmembrane region" description="Helical" evidence="8">
    <location>
        <begin position="148"/>
        <end position="169"/>
    </location>
</feature>
<dbReference type="EMBL" id="CP018145">
    <property type="protein sequence ID" value="ASJ56994.1"/>
    <property type="molecule type" value="Genomic_DNA"/>
</dbReference>
<evidence type="ECO:0000256" key="2">
    <source>
        <dbReference type="ARBA" id="ARBA00007998"/>
    </source>
</evidence>
<dbReference type="Proteomes" id="UP000197781">
    <property type="component" value="Chromosome"/>
</dbReference>
<name>A0A220MP66_9BACL</name>
<evidence type="ECO:0000256" key="3">
    <source>
        <dbReference type="ARBA" id="ARBA00022448"/>
    </source>
</evidence>
<proteinExistence type="inferred from homology"/>
<gene>
    <name evidence="9" type="ORF">BP422_27835</name>
</gene>
<evidence type="ECO:0000256" key="6">
    <source>
        <dbReference type="ARBA" id="ARBA00022989"/>
    </source>
</evidence>
<evidence type="ECO:0000313" key="9">
    <source>
        <dbReference type="EMBL" id="ASJ56994.1"/>
    </source>
</evidence>
<dbReference type="GO" id="GO:0009847">
    <property type="term" value="P:spore germination"/>
    <property type="evidence" value="ECO:0007669"/>
    <property type="project" value="InterPro"/>
</dbReference>
<feature type="transmembrane region" description="Helical" evidence="8">
    <location>
        <begin position="273"/>
        <end position="292"/>
    </location>
</feature>
<keyword evidence="4" id="KW-0309">Germination</keyword>
<comment type="similarity">
    <text evidence="2">Belongs to the amino acid-polyamine-organocation (APC) superfamily. Spore germination protein (SGP) (TC 2.A.3.9) family.</text>
</comment>
<feature type="transmembrane region" description="Helical" evidence="8">
    <location>
        <begin position="189"/>
        <end position="212"/>
    </location>
</feature>
<reference evidence="9 10" key="1">
    <citation type="submission" date="2016-11" db="EMBL/GenBank/DDBJ databases">
        <authorList>
            <person name="Jaros S."/>
            <person name="Januszkiewicz K."/>
            <person name="Wedrychowicz H."/>
        </authorList>
    </citation>
    <scope>NUCLEOTIDE SEQUENCE [LARGE SCALE GENOMIC DNA]</scope>
    <source>
        <strain evidence="9 10">NF2</strain>
    </source>
</reference>
<feature type="transmembrane region" description="Helical" evidence="8">
    <location>
        <begin position="46"/>
        <end position="65"/>
    </location>
</feature>
<evidence type="ECO:0000256" key="7">
    <source>
        <dbReference type="ARBA" id="ARBA00023136"/>
    </source>
</evidence>
<dbReference type="NCBIfam" id="TIGR00912">
    <property type="entry name" value="2A0309"/>
    <property type="match status" value="1"/>
</dbReference>
<protein>
    <submittedName>
        <fullName evidence="9">Spore gernimation protein</fullName>
    </submittedName>
</protein>
<sequence length="374" mass="43066">MNINIDITKGNTISAFLAGIIVHGVQLGMGILGFQRIIAKEAGHDAWISVILAALLTHLTVWVIIKTLQKYPSTDIYGIHEDVFGRWLGTGLSIIYLTYFFVSAGVILRTYIEVVQTWVFPNLPTWILAGIILFLAFYTVVGGIRVIAGYTFFSIMVTIWLVLDLYFPLKFARWEYLLPIMDTSLENLFNGMIAMSLTSAGFEILYVVYPYVQNKERVHKSAQLGVLVTYLIYLLVMIVALVFFSQGQLMRTIWATLNMQKMVYLPILERFELVVISLWLIVILPNMMLYLWSSARGLKRLFGFNLRHSLYWILPVIYVASLSLLSRQEMSRMTNLYSQIALYMIYVYPYFLYVMVWLKQRKQRAKPTSKGESA</sequence>
<evidence type="ECO:0000256" key="4">
    <source>
        <dbReference type="ARBA" id="ARBA00022544"/>
    </source>
</evidence>
<evidence type="ECO:0000256" key="8">
    <source>
        <dbReference type="SAM" id="Phobius"/>
    </source>
</evidence>
<dbReference type="PANTHER" id="PTHR34975">
    <property type="entry name" value="SPORE GERMINATION PROTEIN A2"/>
    <property type="match status" value="1"/>
</dbReference>
<dbReference type="Pfam" id="PF03845">
    <property type="entry name" value="Spore_permease"/>
    <property type="match status" value="1"/>
</dbReference>
<dbReference type="Gene3D" id="1.20.1740.10">
    <property type="entry name" value="Amino acid/polyamine transporter I"/>
    <property type="match status" value="1"/>
</dbReference>
<feature type="transmembrane region" description="Helical" evidence="8">
    <location>
        <begin position="304"/>
        <end position="324"/>
    </location>
</feature>
<dbReference type="KEGG" id="bfm:BP422_27835"/>
<keyword evidence="5 8" id="KW-0812">Transmembrane</keyword>
<dbReference type="InterPro" id="IPR004761">
    <property type="entry name" value="Spore_GerAB"/>
</dbReference>
<keyword evidence="3" id="KW-0813">Transport</keyword>
<dbReference type="AlphaFoldDB" id="A0A220MP66"/>
<keyword evidence="6 8" id="KW-1133">Transmembrane helix</keyword>
<feature type="transmembrane region" description="Helical" evidence="8">
    <location>
        <begin position="86"/>
        <end position="111"/>
    </location>
</feature>
<feature type="transmembrane region" description="Helical" evidence="8">
    <location>
        <begin position="224"/>
        <end position="244"/>
    </location>
</feature>
<evidence type="ECO:0000313" key="10">
    <source>
        <dbReference type="Proteomes" id="UP000197781"/>
    </source>
</evidence>
<dbReference type="PANTHER" id="PTHR34975:SF2">
    <property type="entry name" value="SPORE GERMINATION PROTEIN A2"/>
    <property type="match status" value="1"/>
</dbReference>
<keyword evidence="7 8" id="KW-0472">Membrane</keyword>
<dbReference type="RefSeq" id="WP_088910471.1">
    <property type="nucleotide sequence ID" value="NZ_CP018145.1"/>
</dbReference>
<feature type="transmembrane region" description="Helical" evidence="8">
    <location>
        <begin position="336"/>
        <end position="358"/>
    </location>
</feature>
<feature type="transmembrane region" description="Helical" evidence="8">
    <location>
        <begin position="12"/>
        <end position="34"/>
    </location>
</feature>
<comment type="subcellular location">
    <subcellularLocation>
        <location evidence="1">Membrane</location>
        <topology evidence="1">Multi-pass membrane protein</topology>
    </subcellularLocation>
</comment>
<organism evidence="9 10">
    <name type="scientific">Brevibacillus formosus</name>
    <dbReference type="NCBI Taxonomy" id="54913"/>
    <lineage>
        <taxon>Bacteria</taxon>
        <taxon>Bacillati</taxon>
        <taxon>Bacillota</taxon>
        <taxon>Bacilli</taxon>
        <taxon>Bacillales</taxon>
        <taxon>Paenibacillaceae</taxon>
        <taxon>Brevibacillus</taxon>
    </lineage>
</organism>
<accession>A0A220MP66</accession>
<feature type="transmembrane region" description="Helical" evidence="8">
    <location>
        <begin position="123"/>
        <end position="141"/>
    </location>
</feature>
<evidence type="ECO:0000256" key="5">
    <source>
        <dbReference type="ARBA" id="ARBA00022692"/>
    </source>
</evidence>
<dbReference type="GO" id="GO:0016020">
    <property type="term" value="C:membrane"/>
    <property type="evidence" value="ECO:0007669"/>
    <property type="project" value="UniProtKB-SubCell"/>
</dbReference>